<organism evidence="2 3">
    <name type="scientific">Mycena alexandri</name>
    <dbReference type="NCBI Taxonomy" id="1745969"/>
    <lineage>
        <taxon>Eukaryota</taxon>
        <taxon>Fungi</taxon>
        <taxon>Dikarya</taxon>
        <taxon>Basidiomycota</taxon>
        <taxon>Agaricomycotina</taxon>
        <taxon>Agaricomycetes</taxon>
        <taxon>Agaricomycetidae</taxon>
        <taxon>Agaricales</taxon>
        <taxon>Marasmiineae</taxon>
        <taxon>Mycenaceae</taxon>
        <taxon>Mycena</taxon>
    </lineage>
</organism>
<gene>
    <name evidence="2" type="ORF">C8F04DRAFT_1173799</name>
</gene>
<feature type="region of interest" description="Disordered" evidence="1">
    <location>
        <begin position="71"/>
        <end position="92"/>
    </location>
</feature>
<dbReference type="AlphaFoldDB" id="A0AAD6TFW5"/>
<name>A0AAD6TFW5_9AGAR</name>
<dbReference type="Proteomes" id="UP001218188">
    <property type="component" value="Unassembled WGS sequence"/>
</dbReference>
<evidence type="ECO:0000313" key="3">
    <source>
        <dbReference type="Proteomes" id="UP001218188"/>
    </source>
</evidence>
<reference evidence="2" key="1">
    <citation type="submission" date="2023-03" db="EMBL/GenBank/DDBJ databases">
        <title>Massive genome expansion in bonnet fungi (Mycena s.s.) driven by repeated elements and novel gene families across ecological guilds.</title>
        <authorList>
            <consortium name="Lawrence Berkeley National Laboratory"/>
            <person name="Harder C.B."/>
            <person name="Miyauchi S."/>
            <person name="Viragh M."/>
            <person name="Kuo A."/>
            <person name="Thoen E."/>
            <person name="Andreopoulos B."/>
            <person name="Lu D."/>
            <person name="Skrede I."/>
            <person name="Drula E."/>
            <person name="Henrissat B."/>
            <person name="Morin E."/>
            <person name="Kohler A."/>
            <person name="Barry K."/>
            <person name="LaButti K."/>
            <person name="Morin E."/>
            <person name="Salamov A."/>
            <person name="Lipzen A."/>
            <person name="Mereny Z."/>
            <person name="Hegedus B."/>
            <person name="Baldrian P."/>
            <person name="Stursova M."/>
            <person name="Weitz H."/>
            <person name="Taylor A."/>
            <person name="Grigoriev I.V."/>
            <person name="Nagy L.G."/>
            <person name="Martin F."/>
            <person name="Kauserud H."/>
        </authorList>
    </citation>
    <scope>NUCLEOTIDE SEQUENCE</scope>
    <source>
        <strain evidence="2">CBHHK200</strain>
    </source>
</reference>
<protein>
    <submittedName>
        <fullName evidence="2">Uncharacterized protein</fullName>
    </submittedName>
</protein>
<keyword evidence="3" id="KW-1185">Reference proteome</keyword>
<evidence type="ECO:0000256" key="1">
    <source>
        <dbReference type="SAM" id="MobiDB-lite"/>
    </source>
</evidence>
<accession>A0AAD6TFW5</accession>
<dbReference type="EMBL" id="JARJCM010000004">
    <property type="protein sequence ID" value="KAJ7045859.1"/>
    <property type="molecule type" value="Genomic_DNA"/>
</dbReference>
<comment type="caution">
    <text evidence="2">The sequence shown here is derived from an EMBL/GenBank/DDBJ whole genome shotgun (WGS) entry which is preliminary data.</text>
</comment>
<sequence>MYGDSEVHTIWGFQLLEPLGHPKACQESQKVTYTAGLKTQAGSTKQILAAKISHHWGVFSFKFSVGQRRRKGHIPSCNNKDKGTSSPPQLRPLPWQLETTERTQIFQCSRQRIHLYSNFSWITHGPRLPKSLNPGSFCAGRNLKAPLSFVAACRVLRNEFPGDVQSPRSEGRFHRSIFFLLDPAVITKWCPSSVFSNQHRCSFGNLEELGRSLMTGLPVTQFTIGKKKDPVGLSCIYFFRIGGNDFNREKPAEISENVVWLLAGINDGDAELLRLSSGWKF</sequence>
<evidence type="ECO:0000313" key="2">
    <source>
        <dbReference type="EMBL" id="KAJ7045859.1"/>
    </source>
</evidence>
<proteinExistence type="predicted"/>